<dbReference type="EMBL" id="CU459003">
    <property type="protein sequence ID" value="CAM76630.1"/>
    <property type="molecule type" value="Genomic_DNA"/>
</dbReference>
<reference evidence="2" key="1">
    <citation type="journal article" date="2007" name="J. Bacteriol.">
        <title>Comparative genome analysis of four magnetotactic bacteria reveals a complex set of group-specific genes implicated in magnetosome biomineralization and function.</title>
        <authorList>
            <person name="Richter M."/>
            <person name="Kube M."/>
            <person name="Bazylinski D.A."/>
            <person name="Lombardot T."/>
            <person name="Gloeckner F.O."/>
            <person name="Reinhardt R."/>
            <person name="Schueler D."/>
        </authorList>
    </citation>
    <scope>NUCLEOTIDE SEQUENCE</scope>
    <source>
        <strain evidence="2">MSR-1</strain>
    </source>
</reference>
<dbReference type="Pfam" id="PF08666">
    <property type="entry name" value="SAF"/>
    <property type="match status" value="1"/>
</dbReference>
<dbReference type="PANTHER" id="PTHR42966">
    <property type="entry name" value="N-ACETYLNEURAMINATE SYNTHASE"/>
    <property type="match status" value="1"/>
</dbReference>
<dbReference type="InterPro" id="IPR006190">
    <property type="entry name" value="SAF_AFP_Neu5Ac"/>
</dbReference>
<dbReference type="SUPFAM" id="SSF51269">
    <property type="entry name" value="AFP III-like domain"/>
    <property type="match status" value="1"/>
</dbReference>
<dbReference type="InterPro" id="IPR013132">
    <property type="entry name" value="PseI/NeuA/B-like_N"/>
</dbReference>
<gene>
    <name evidence="2" type="ORF">MGR_1160</name>
</gene>
<dbReference type="GO" id="GO:0016829">
    <property type="term" value="F:lyase activity"/>
    <property type="evidence" value="ECO:0007669"/>
    <property type="project" value="UniProtKB-KW"/>
</dbReference>
<proteinExistence type="predicted"/>
<dbReference type="Gene3D" id="3.90.1210.10">
    <property type="entry name" value="Antifreeze-like/N-acetylneuraminic acid synthase C-terminal domain"/>
    <property type="match status" value="1"/>
</dbReference>
<name>A4U173_9PROT</name>
<sequence length="337" mass="37295">MSFLSQFRKTPLVIAEIGAKYADMPVLKEMVRSAVACGVDMVKFQTFQARTIATPGSYFTFDDGSRVPQSEWFQKYELTRDDHVELIDLCRELGVAWMSTPSHVSDLDLLEPFDPIAYKTGSDDLTNTRFLRQIAEKGRPMVVSTGMCTLAEIERAVDVITRTGNTELILLHCVVSYPAKAEDANLRAIETLQRAFGLPVGLSDHTIDEFTSVLATQMGACIIEKHFTLDHALKLPDHQASLDPAAFKLLVDRVRLVSAAMGDGTKRILPTEEKWRAAARKSLYAARDIAAGQIISDDDIAIRRPADGIHPHHLDLVIGRTARQAIACGALISWDMV</sequence>
<evidence type="ECO:0000259" key="1">
    <source>
        <dbReference type="PROSITE" id="PS50844"/>
    </source>
</evidence>
<evidence type="ECO:0000313" key="2">
    <source>
        <dbReference type="EMBL" id="CAM76630.1"/>
    </source>
</evidence>
<dbReference type="SMART" id="SM00858">
    <property type="entry name" value="SAF"/>
    <property type="match status" value="1"/>
</dbReference>
<organism evidence="2">
    <name type="scientific">Magnetospirillum gryphiswaldense</name>
    <dbReference type="NCBI Taxonomy" id="55518"/>
    <lineage>
        <taxon>Bacteria</taxon>
        <taxon>Pseudomonadati</taxon>
        <taxon>Pseudomonadota</taxon>
        <taxon>Alphaproteobacteria</taxon>
        <taxon>Rhodospirillales</taxon>
        <taxon>Rhodospirillaceae</taxon>
        <taxon>Magnetospirillum</taxon>
    </lineage>
</organism>
<dbReference type="CDD" id="cd11615">
    <property type="entry name" value="SAF_NeuB_like"/>
    <property type="match status" value="1"/>
</dbReference>
<dbReference type="RefSeq" id="WP_106003066.1">
    <property type="nucleotide sequence ID" value="NZ_CP027527.1"/>
</dbReference>
<accession>A4U173</accession>
<feature type="domain" description="AFP-like" evidence="1">
    <location>
        <begin position="282"/>
        <end position="337"/>
    </location>
</feature>
<protein>
    <submittedName>
        <fullName evidence="2">NeuB</fullName>
        <ecNumber evidence="2">4.1.3.-</ecNumber>
    </submittedName>
</protein>
<dbReference type="Pfam" id="PF03102">
    <property type="entry name" value="NeuB"/>
    <property type="match status" value="1"/>
</dbReference>
<keyword evidence="2" id="KW-0456">Lyase</keyword>
<dbReference type="AlphaFoldDB" id="A4U173"/>
<dbReference type="Gene3D" id="3.20.20.70">
    <property type="entry name" value="Aldolase class I"/>
    <property type="match status" value="1"/>
</dbReference>
<dbReference type="InterPro" id="IPR036732">
    <property type="entry name" value="AFP_Neu5c_C_sf"/>
</dbReference>
<dbReference type="GO" id="GO:0016051">
    <property type="term" value="P:carbohydrate biosynthetic process"/>
    <property type="evidence" value="ECO:0007669"/>
    <property type="project" value="InterPro"/>
</dbReference>
<dbReference type="SUPFAM" id="SSF51569">
    <property type="entry name" value="Aldolase"/>
    <property type="match status" value="1"/>
</dbReference>
<dbReference type="EC" id="4.1.3.-" evidence="2"/>
<dbReference type="PANTHER" id="PTHR42966:SF1">
    <property type="entry name" value="SIALIC ACID SYNTHASE"/>
    <property type="match status" value="1"/>
</dbReference>
<dbReference type="InterPro" id="IPR013974">
    <property type="entry name" value="SAF"/>
</dbReference>
<dbReference type="InterPro" id="IPR013785">
    <property type="entry name" value="Aldolase_TIM"/>
</dbReference>
<dbReference type="PROSITE" id="PS50844">
    <property type="entry name" value="AFP_LIKE"/>
    <property type="match status" value="1"/>
</dbReference>
<dbReference type="InterPro" id="IPR057736">
    <property type="entry name" value="SAF_PseI/NeuA/NeuB"/>
</dbReference>
<dbReference type="GO" id="GO:0047444">
    <property type="term" value="F:N-acylneuraminate-9-phosphate synthase activity"/>
    <property type="evidence" value="ECO:0007669"/>
    <property type="project" value="TreeGrafter"/>
</dbReference>
<dbReference type="InterPro" id="IPR051690">
    <property type="entry name" value="PseI-like"/>
</dbReference>